<proteinExistence type="predicted"/>
<gene>
    <name evidence="1" type="ORF">SDC9_209985</name>
</gene>
<evidence type="ECO:0000313" key="1">
    <source>
        <dbReference type="EMBL" id="MPN62238.1"/>
    </source>
</evidence>
<accession>A0A645JEV6</accession>
<reference evidence="1" key="1">
    <citation type="submission" date="2019-08" db="EMBL/GenBank/DDBJ databases">
        <authorList>
            <person name="Kucharzyk K."/>
            <person name="Murdoch R.W."/>
            <person name="Higgins S."/>
            <person name="Loffler F."/>
        </authorList>
    </citation>
    <scope>NUCLEOTIDE SEQUENCE</scope>
</reference>
<dbReference type="Gene3D" id="3.40.50.300">
    <property type="entry name" value="P-loop containing nucleotide triphosphate hydrolases"/>
    <property type="match status" value="1"/>
</dbReference>
<dbReference type="AlphaFoldDB" id="A0A645JEV6"/>
<sequence>MNLEDEEAQRVQSILHLSEAEIMAITHFERGNGLISTNNNNITVEFKASALEKDLITTDRRELQELINRQRQEKEQKEN</sequence>
<dbReference type="EMBL" id="VSSQ01139974">
    <property type="protein sequence ID" value="MPN62238.1"/>
    <property type="molecule type" value="Genomic_DNA"/>
</dbReference>
<protein>
    <submittedName>
        <fullName evidence="1">Uncharacterized protein</fullName>
    </submittedName>
</protein>
<dbReference type="InterPro" id="IPR027417">
    <property type="entry name" value="P-loop_NTPase"/>
</dbReference>
<comment type="caution">
    <text evidence="1">The sequence shown here is derived from an EMBL/GenBank/DDBJ whole genome shotgun (WGS) entry which is preliminary data.</text>
</comment>
<organism evidence="1">
    <name type="scientific">bioreactor metagenome</name>
    <dbReference type="NCBI Taxonomy" id="1076179"/>
    <lineage>
        <taxon>unclassified sequences</taxon>
        <taxon>metagenomes</taxon>
        <taxon>ecological metagenomes</taxon>
    </lineage>
</organism>
<name>A0A645JEV6_9ZZZZ</name>